<dbReference type="GO" id="GO:0000149">
    <property type="term" value="F:SNARE binding"/>
    <property type="evidence" value="ECO:0007669"/>
    <property type="project" value="TreeGrafter"/>
</dbReference>
<feature type="coiled-coil region" evidence="1">
    <location>
        <begin position="40"/>
        <end position="74"/>
    </location>
</feature>
<evidence type="ECO:0000256" key="1">
    <source>
        <dbReference type="SAM" id="Coils"/>
    </source>
</evidence>
<name>A0A078AQA1_STYLE</name>
<dbReference type="PANTHER" id="PTHR13803">
    <property type="entry name" value="SEC24-RELATED PROTEIN"/>
    <property type="match status" value="1"/>
</dbReference>
<evidence type="ECO:0000256" key="2">
    <source>
        <dbReference type="SAM" id="MobiDB-lite"/>
    </source>
</evidence>
<dbReference type="OrthoDB" id="1724672at2759"/>
<keyword evidence="5" id="KW-1185">Reference proteome</keyword>
<dbReference type="GO" id="GO:0070971">
    <property type="term" value="C:endoplasmic reticulum exit site"/>
    <property type="evidence" value="ECO:0007669"/>
    <property type="project" value="TreeGrafter"/>
</dbReference>
<dbReference type="GO" id="GO:0006886">
    <property type="term" value="P:intracellular protein transport"/>
    <property type="evidence" value="ECO:0007669"/>
    <property type="project" value="InterPro"/>
</dbReference>
<dbReference type="InterPro" id="IPR036465">
    <property type="entry name" value="vWFA_dom_sf"/>
</dbReference>
<dbReference type="Pfam" id="PF04810">
    <property type="entry name" value="zf-Sec23_Sec24"/>
    <property type="match status" value="1"/>
</dbReference>
<dbReference type="Proteomes" id="UP000039865">
    <property type="component" value="Unassembled WGS sequence"/>
</dbReference>
<dbReference type="Gene3D" id="3.40.50.410">
    <property type="entry name" value="von Willebrand factor, type A domain"/>
    <property type="match status" value="1"/>
</dbReference>
<evidence type="ECO:0000313" key="4">
    <source>
        <dbReference type="EMBL" id="CDW84580.1"/>
    </source>
</evidence>
<dbReference type="GO" id="GO:0030127">
    <property type="term" value="C:COPII vesicle coat"/>
    <property type="evidence" value="ECO:0007669"/>
    <property type="project" value="InterPro"/>
</dbReference>
<organism evidence="4 5">
    <name type="scientific">Stylonychia lemnae</name>
    <name type="common">Ciliate</name>
    <dbReference type="NCBI Taxonomy" id="5949"/>
    <lineage>
        <taxon>Eukaryota</taxon>
        <taxon>Sar</taxon>
        <taxon>Alveolata</taxon>
        <taxon>Ciliophora</taxon>
        <taxon>Intramacronucleata</taxon>
        <taxon>Spirotrichea</taxon>
        <taxon>Stichotrichia</taxon>
        <taxon>Sporadotrichida</taxon>
        <taxon>Oxytrichidae</taxon>
        <taxon>Stylonychinae</taxon>
        <taxon>Stylonychia</taxon>
    </lineage>
</organism>
<reference evidence="4 5" key="1">
    <citation type="submission" date="2014-06" db="EMBL/GenBank/DDBJ databases">
        <authorList>
            <person name="Swart Estienne"/>
        </authorList>
    </citation>
    <scope>NUCLEOTIDE SEQUENCE [LARGE SCALE GENOMIC DNA]</scope>
    <source>
        <strain evidence="4 5">130c</strain>
    </source>
</reference>
<dbReference type="InterPro" id="IPR036174">
    <property type="entry name" value="Znf_Sec23_Sec24_sf"/>
</dbReference>
<feature type="domain" description="VWFA" evidence="3">
    <location>
        <begin position="342"/>
        <end position="565"/>
    </location>
</feature>
<dbReference type="EMBL" id="CCKQ01012947">
    <property type="protein sequence ID" value="CDW84580.1"/>
    <property type="molecule type" value="Genomic_DNA"/>
</dbReference>
<dbReference type="SUPFAM" id="SSF82919">
    <property type="entry name" value="Zn-finger domain of Sec23/24"/>
    <property type="match status" value="1"/>
</dbReference>
<dbReference type="SUPFAM" id="SSF53300">
    <property type="entry name" value="vWA-like"/>
    <property type="match status" value="1"/>
</dbReference>
<dbReference type="CDD" id="cd00198">
    <property type="entry name" value="vWFA"/>
    <property type="match status" value="1"/>
</dbReference>
<dbReference type="InterPro" id="IPR050550">
    <property type="entry name" value="SEC23_SEC24_subfamily"/>
</dbReference>
<proteinExistence type="predicted"/>
<dbReference type="AlphaFoldDB" id="A0A078AQA1"/>
<dbReference type="GO" id="GO:0090110">
    <property type="term" value="P:COPII-coated vesicle cargo loading"/>
    <property type="evidence" value="ECO:0007669"/>
    <property type="project" value="TreeGrafter"/>
</dbReference>
<sequence>MKLASNFAYISKRSIALFKNEKASNSLKKQIYAEDQELSKKLLGIQLASIEEQIKELEKETSAEEIDSDDLKEELQSHEFAQINKGKNKTMIKSQSASRVGDIDNKQSFKQQNQYNLSQTKKSSNFPTQIAKQLPPLQTKDMPRKSLLQLLQSPAHQQLVDKKLQKLEEIRKSELKQYNQIAQMNSGYLDDLTKQNTKSNIFAARHSPKQNSIQSLQTATSSQQNHQFIQEKVKISNQRNPKKYKEKVDTNIIHLNLQTIKDIRNLKNDKPIYCEQCKAVLNKYCDISKEQERLIWKCSFCFKVNTSEPGAQIQSNLNTTYCLDDLNKNGIQDKNNLDEDITIIFCIDISGSMAEICNRNGHAKISVIQLALIEQIQEMAMKFPKRKVGLVTFSDDIQILGNHSTKSVVLSEEYIDNSKMIIRQSKKSYQGLMDNILANSYNDLIDKIINMMPTANTALGPGLLASIALASQGKKGSQVLLCTDGVSNVGLGNLLGNYNQALDFYHKVAQYARQKDVTTHIVTFNTGECGIGALLPVADQTGGAIERVGGDNLSANFKEIISKPIIATKAKIRLHLLQCFKFNREERDNLRNGETTFSKVIGNVVQDTEFTFEFGLRKIKSLVEREGISIDQLKKLPYQLIIEYVGLDGKQYVKIITNQAEISSDRIAVETQADVDILALNSIQQSSKLARMGDYKNAQILAKASYNSISKTVSYTGDYQKLLDYQASLTPVYNTIQKISSVTPKVTSLIELTRTNDHHSQELYSASKMNSLSYKAPHRS</sequence>
<dbReference type="PANTHER" id="PTHR13803:SF36">
    <property type="entry name" value="TYPE A VON WILLEBRAND FACTOR DOMAIN-CONTAINING PROTEIN"/>
    <property type="match status" value="1"/>
</dbReference>
<dbReference type="Gene3D" id="2.30.30.380">
    <property type="entry name" value="Zn-finger domain of Sec23/24"/>
    <property type="match status" value="1"/>
</dbReference>
<dbReference type="PROSITE" id="PS50234">
    <property type="entry name" value="VWFA"/>
    <property type="match status" value="1"/>
</dbReference>
<protein>
    <submittedName>
        <fullName evidence="4">Type a von willebrand factor domain-containing protein</fullName>
    </submittedName>
</protein>
<evidence type="ECO:0000313" key="5">
    <source>
        <dbReference type="Proteomes" id="UP000039865"/>
    </source>
</evidence>
<dbReference type="InterPro" id="IPR002035">
    <property type="entry name" value="VWF_A"/>
</dbReference>
<accession>A0A078AQA1</accession>
<feature type="region of interest" description="Disordered" evidence="2">
    <location>
        <begin position="84"/>
        <end position="108"/>
    </location>
</feature>
<dbReference type="InterPro" id="IPR006895">
    <property type="entry name" value="Znf_Sec23_Sec24"/>
</dbReference>
<evidence type="ECO:0000259" key="3">
    <source>
        <dbReference type="PROSITE" id="PS50234"/>
    </source>
</evidence>
<gene>
    <name evidence="4" type="primary">Contig18617.g19778</name>
    <name evidence="4" type="ORF">STYLEM_13645</name>
</gene>
<dbReference type="InParanoid" id="A0A078AQA1"/>
<keyword evidence="1" id="KW-0175">Coiled coil</keyword>
<dbReference type="GO" id="GO:0008270">
    <property type="term" value="F:zinc ion binding"/>
    <property type="evidence" value="ECO:0007669"/>
    <property type="project" value="InterPro"/>
</dbReference>